<gene>
    <name evidence="1" type="ORF">GN330_16630</name>
</gene>
<protein>
    <submittedName>
        <fullName evidence="1">Uncharacterized protein</fullName>
    </submittedName>
</protein>
<name>A0A844QHW0_9HYPH</name>
<comment type="caution">
    <text evidence="1">The sequence shown here is derived from an EMBL/GenBank/DDBJ whole genome shotgun (WGS) entry which is preliminary data.</text>
</comment>
<keyword evidence="2" id="KW-1185">Reference proteome</keyword>
<dbReference type="RefSeq" id="WP_156713852.1">
    <property type="nucleotide sequence ID" value="NZ_WPHG01000004.1"/>
</dbReference>
<evidence type="ECO:0000313" key="1">
    <source>
        <dbReference type="EMBL" id="MVA98875.1"/>
    </source>
</evidence>
<accession>A0A844QHW0</accession>
<proteinExistence type="predicted"/>
<dbReference type="AlphaFoldDB" id="A0A844QHW0"/>
<evidence type="ECO:0000313" key="2">
    <source>
        <dbReference type="Proteomes" id="UP000463224"/>
    </source>
</evidence>
<organism evidence="1 2">
    <name type="scientific">Nitratireductor arenosus</name>
    <dbReference type="NCBI Taxonomy" id="2682096"/>
    <lineage>
        <taxon>Bacteria</taxon>
        <taxon>Pseudomonadati</taxon>
        <taxon>Pseudomonadota</taxon>
        <taxon>Alphaproteobacteria</taxon>
        <taxon>Hyphomicrobiales</taxon>
        <taxon>Phyllobacteriaceae</taxon>
        <taxon>Nitratireductor</taxon>
    </lineage>
</organism>
<reference evidence="1 2" key="1">
    <citation type="submission" date="2019-12" db="EMBL/GenBank/DDBJ databases">
        <title>Nitratireductor arenosus sp. nov., Isolated from sea sand, Jeju island, South Korea.</title>
        <authorList>
            <person name="Kim W."/>
        </authorList>
    </citation>
    <scope>NUCLEOTIDE SEQUENCE [LARGE SCALE GENOMIC DNA]</scope>
    <source>
        <strain evidence="1 2">CAU 1489</strain>
    </source>
</reference>
<dbReference type="EMBL" id="WPHG01000004">
    <property type="protein sequence ID" value="MVA98875.1"/>
    <property type="molecule type" value="Genomic_DNA"/>
</dbReference>
<sequence length="69" mass="7857">MRPTYVYLVWNKSRSECVGFDEKADAIWTSKGCYPRGHNAFGTPTIGEVFRDCYAKEGGELFMQKVKVS</sequence>
<dbReference type="Proteomes" id="UP000463224">
    <property type="component" value="Unassembled WGS sequence"/>
</dbReference>